<organism evidence="4 5">
    <name type="scientific">Candidatus Promineifilum breve</name>
    <dbReference type="NCBI Taxonomy" id="1806508"/>
    <lineage>
        <taxon>Bacteria</taxon>
        <taxon>Bacillati</taxon>
        <taxon>Chloroflexota</taxon>
        <taxon>Ardenticatenia</taxon>
        <taxon>Candidatus Promineifilales</taxon>
        <taxon>Candidatus Promineifilaceae</taxon>
        <taxon>Candidatus Promineifilum</taxon>
    </lineage>
</organism>
<accession>A0A161KAB4</accession>
<evidence type="ECO:0000259" key="3">
    <source>
        <dbReference type="Pfam" id="PF19960"/>
    </source>
</evidence>
<gene>
    <name evidence="4" type="ORF">CFX0092_A0855</name>
</gene>
<dbReference type="InterPro" id="IPR045435">
    <property type="entry name" value="EAD7"/>
</dbReference>
<reference evidence="4" key="1">
    <citation type="submission" date="2016-01" db="EMBL/GenBank/DDBJ databases">
        <authorList>
            <person name="Mcilroy J.S."/>
            <person name="Karst M S."/>
            <person name="Albertsen M."/>
        </authorList>
    </citation>
    <scope>NUCLEOTIDE SEQUENCE</scope>
    <source>
        <strain evidence="4">Cfx-K</strain>
    </source>
</reference>
<dbReference type="KEGG" id="pbf:CFX0092_A0855"/>
<evidence type="ECO:0000256" key="1">
    <source>
        <dbReference type="SAM" id="MobiDB-lite"/>
    </source>
</evidence>
<dbReference type="Proteomes" id="UP000215027">
    <property type="component" value="Chromosome I"/>
</dbReference>
<protein>
    <recommendedName>
        <fullName evidence="3">Effector-associated domain-containing protein</fullName>
    </recommendedName>
</protein>
<dbReference type="Pfam" id="PF19960">
    <property type="entry name" value="EAD7"/>
    <property type="match status" value="1"/>
</dbReference>
<feature type="compositionally biased region" description="Low complexity" evidence="1">
    <location>
        <begin position="91"/>
        <end position="110"/>
    </location>
</feature>
<feature type="domain" description="Effector-associated" evidence="3">
    <location>
        <begin position="233"/>
        <end position="292"/>
    </location>
</feature>
<feature type="compositionally biased region" description="Pro residues" evidence="1">
    <location>
        <begin position="111"/>
        <end position="130"/>
    </location>
</feature>
<evidence type="ECO:0000256" key="2">
    <source>
        <dbReference type="SAM" id="Phobius"/>
    </source>
</evidence>
<evidence type="ECO:0000313" key="5">
    <source>
        <dbReference type="Proteomes" id="UP000215027"/>
    </source>
</evidence>
<feature type="region of interest" description="Disordered" evidence="1">
    <location>
        <begin position="90"/>
        <end position="130"/>
    </location>
</feature>
<feature type="transmembrane region" description="Helical" evidence="2">
    <location>
        <begin position="59"/>
        <end position="80"/>
    </location>
</feature>
<keyword evidence="2" id="KW-0472">Membrane</keyword>
<feature type="transmembrane region" description="Helical" evidence="2">
    <location>
        <begin position="26"/>
        <end position="47"/>
    </location>
</feature>
<name>A0A161KAB4_9CHLR</name>
<dbReference type="AlphaFoldDB" id="A0A161KAB4"/>
<keyword evidence="2" id="KW-1133">Transmembrane helix</keyword>
<proteinExistence type="predicted"/>
<dbReference type="RefSeq" id="WP_095042310.1">
    <property type="nucleotide sequence ID" value="NZ_LN890655.1"/>
</dbReference>
<keyword evidence="5" id="KW-1185">Reference proteome</keyword>
<feature type="transmembrane region" description="Helical" evidence="2">
    <location>
        <begin position="6"/>
        <end position="21"/>
    </location>
</feature>
<keyword evidence="2" id="KW-0812">Transmembrane</keyword>
<sequence length="308" mass="34205">MQIVFIVLKLLIVLIFLIMFIRRPTVVWGIGLLTVTTAALLDTLLGTFNREELLAEMGFFFYVISGALLAGAATWFWGLARPWLSRDETRSPASSPSAVPSRAPSAVTTAPTPPPPPPAPKPAPKLPPALPADHVDQFAAAGYDRQMLYEEIRQRFSHADLRDLMFDLEINELDVATVGQSMDELIVGVMDAADRDGNASTVALAVERILTPPPPEHLPRLEKLSAESPRTVIRHYLLAHYSVEQLQQFAADLGIDWEQLAAGDKKDKTRDLLLYLYRRNRIDDLLQAMRAAAAPPKRQRRKGTTADH</sequence>
<evidence type="ECO:0000313" key="4">
    <source>
        <dbReference type="EMBL" id="CUS02733.2"/>
    </source>
</evidence>
<dbReference type="EMBL" id="LN890655">
    <property type="protein sequence ID" value="CUS02733.2"/>
    <property type="molecule type" value="Genomic_DNA"/>
</dbReference>